<dbReference type="AlphaFoldDB" id="A0A437M526"/>
<accession>A0A437M526</accession>
<sequence length="188" mass="20288">MQVSTVPSGLNPLVIAISRRRRSNPAPTLDRIAWLPLVIAFLAIGWKAGVARGIVSGMRSGLILVVAAIIASACSAPAPRACKPPRDYWKKPVLGLGLHVAWNVLTIDQNGFIFWNGSKIRDTQLGRLLEGSHSLDPEPQVYLEAEMGVTCDALEKVRNTMDETLQCRSGNGKCVEGYPKFVPMPAGG</sequence>
<evidence type="ECO:0000313" key="3">
    <source>
        <dbReference type="Proteomes" id="UP000282971"/>
    </source>
</evidence>
<reference evidence="2 3" key="1">
    <citation type="submission" date="2019-01" db="EMBL/GenBank/DDBJ databases">
        <authorList>
            <person name="Chen W.-M."/>
        </authorList>
    </citation>
    <scope>NUCLEOTIDE SEQUENCE [LARGE SCALE GENOMIC DNA]</scope>
    <source>
        <strain evidence="2 3">CCP-7</strain>
    </source>
</reference>
<dbReference type="EMBL" id="SACN01000001">
    <property type="protein sequence ID" value="RVT92673.1"/>
    <property type="molecule type" value="Genomic_DNA"/>
</dbReference>
<proteinExistence type="predicted"/>
<protein>
    <submittedName>
        <fullName evidence="2">Uncharacterized protein</fullName>
    </submittedName>
</protein>
<dbReference type="RefSeq" id="WP_127740510.1">
    <property type="nucleotide sequence ID" value="NZ_SACN01000001.1"/>
</dbReference>
<comment type="caution">
    <text evidence="2">The sequence shown here is derived from an EMBL/GenBank/DDBJ whole genome shotgun (WGS) entry which is preliminary data.</text>
</comment>
<dbReference type="Proteomes" id="UP000282971">
    <property type="component" value="Unassembled WGS sequence"/>
</dbReference>
<gene>
    <name evidence="2" type="ORF">EOD43_01755</name>
</gene>
<evidence type="ECO:0000313" key="2">
    <source>
        <dbReference type="EMBL" id="RVT92673.1"/>
    </source>
</evidence>
<name>A0A437M526_9SPHN</name>
<keyword evidence="1" id="KW-0812">Transmembrane</keyword>
<keyword evidence="1" id="KW-0472">Membrane</keyword>
<evidence type="ECO:0000256" key="1">
    <source>
        <dbReference type="SAM" id="Phobius"/>
    </source>
</evidence>
<keyword evidence="1" id="KW-1133">Transmembrane helix</keyword>
<feature type="transmembrane region" description="Helical" evidence="1">
    <location>
        <begin position="61"/>
        <end position="78"/>
    </location>
</feature>
<keyword evidence="3" id="KW-1185">Reference proteome</keyword>
<organism evidence="2 3">
    <name type="scientific">Sphingomonas crocodyli</name>
    <dbReference type="NCBI Taxonomy" id="1979270"/>
    <lineage>
        <taxon>Bacteria</taxon>
        <taxon>Pseudomonadati</taxon>
        <taxon>Pseudomonadota</taxon>
        <taxon>Alphaproteobacteria</taxon>
        <taxon>Sphingomonadales</taxon>
        <taxon>Sphingomonadaceae</taxon>
        <taxon>Sphingomonas</taxon>
    </lineage>
</organism>
<feature type="transmembrane region" description="Helical" evidence="1">
    <location>
        <begin position="32"/>
        <end position="49"/>
    </location>
</feature>